<keyword evidence="1" id="KW-0812">Transmembrane</keyword>
<protein>
    <submittedName>
        <fullName evidence="2">Uncharacterized protein</fullName>
    </submittedName>
</protein>
<proteinExistence type="predicted"/>
<evidence type="ECO:0000313" key="3">
    <source>
        <dbReference type="Proteomes" id="UP001597343"/>
    </source>
</evidence>
<gene>
    <name evidence="2" type="ORF">ACFSOY_12120</name>
</gene>
<comment type="caution">
    <text evidence="2">The sequence shown here is derived from an EMBL/GenBank/DDBJ whole genome shotgun (WGS) entry which is preliminary data.</text>
</comment>
<evidence type="ECO:0000313" key="2">
    <source>
        <dbReference type="EMBL" id="MFD2170749.1"/>
    </source>
</evidence>
<accession>A0ABW4ZYK9</accession>
<keyword evidence="3" id="KW-1185">Reference proteome</keyword>
<dbReference type="Proteomes" id="UP001597343">
    <property type="component" value="Unassembled WGS sequence"/>
</dbReference>
<evidence type="ECO:0000256" key="1">
    <source>
        <dbReference type="SAM" id="Phobius"/>
    </source>
</evidence>
<sequence length="57" mass="6286">MNTSNSLLLIVLLAAIGSVLALMVYVYPNSIYTWALVLDGLGILGVVAYELRKKFRK</sequence>
<keyword evidence="1" id="KW-1133">Transmembrane helix</keyword>
<dbReference type="RefSeq" id="WP_386047004.1">
    <property type="nucleotide sequence ID" value="NZ_JBHUIO010000006.1"/>
</dbReference>
<keyword evidence="1" id="KW-0472">Membrane</keyword>
<dbReference type="EMBL" id="JBHUIO010000006">
    <property type="protein sequence ID" value="MFD2170749.1"/>
    <property type="molecule type" value="Genomic_DNA"/>
</dbReference>
<reference evidence="3" key="1">
    <citation type="journal article" date="2019" name="Int. J. Syst. Evol. Microbiol.">
        <title>The Global Catalogue of Microorganisms (GCM) 10K type strain sequencing project: providing services to taxonomists for standard genome sequencing and annotation.</title>
        <authorList>
            <consortium name="The Broad Institute Genomics Platform"/>
            <consortium name="The Broad Institute Genome Sequencing Center for Infectious Disease"/>
            <person name="Wu L."/>
            <person name="Ma J."/>
        </authorList>
    </citation>
    <scope>NUCLEOTIDE SEQUENCE [LARGE SCALE GENOMIC DNA]</scope>
    <source>
        <strain evidence="3">CGMCC 1.13574</strain>
    </source>
</reference>
<feature type="transmembrane region" description="Helical" evidence="1">
    <location>
        <begin position="31"/>
        <end position="51"/>
    </location>
</feature>
<organism evidence="2 3">
    <name type="scientific">Tumebacillus lipolyticus</name>
    <dbReference type="NCBI Taxonomy" id="1280370"/>
    <lineage>
        <taxon>Bacteria</taxon>
        <taxon>Bacillati</taxon>
        <taxon>Bacillota</taxon>
        <taxon>Bacilli</taxon>
        <taxon>Bacillales</taxon>
        <taxon>Alicyclobacillaceae</taxon>
        <taxon>Tumebacillus</taxon>
    </lineage>
</organism>
<name>A0ABW4ZYK9_9BACL</name>